<keyword evidence="2" id="KW-1185">Reference proteome</keyword>
<proteinExistence type="predicted"/>
<evidence type="ECO:0000313" key="2">
    <source>
        <dbReference type="Proteomes" id="UP000276133"/>
    </source>
</evidence>
<name>A0A3M7S343_BRAPC</name>
<evidence type="ECO:0000313" key="1">
    <source>
        <dbReference type="EMBL" id="RNA30069.1"/>
    </source>
</evidence>
<sequence length="60" mass="7407">MLIRLNAIYVLHQLLFYKLEEKQSTLDNFIHLFFCYNFFLQSELFVKITIFRDNDISENR</sequence>
<accession>A0A3M7S343</accession>
<gene>
    <name evidence="1" type="ORF">BpHYR1_006690</name>
</gene>
<organism evidence="1 2">
    <name type="scientific">Brachionus plicatilis</name>
    <name type="common">Marine rotifer</name>
    <name type="synonym">Brachionus muelleri</name>
    <dbReference type="NCBI Taxonomy" id="10195"/>
    <lineage>
        <taxon>Eukaryota</taxon>
        <taxon>Metazoa</taxon>
        <taxon>Spiralia</taxon>
        <taxon>Gnathifera</taxon>
        <taxon>Rotifera</taxon>
        <taxon>Eurotatoria</taxon>
        <taxon>Monogononta</taxon>
        <taxon>Pseudotrocha</taxon>
        <taxon>Ploima</taxon>
        <taxon>Brachionidae</taxon>
        <taxon>Brachionus</taxon>
    </lineage>
</organism>
<comment type="caution">
    <text evidence="1">The sequence shown here is derived from an EMBL/GenBank/DDBJ whole genome shotgun (WGS) entry which is preliminary data.</text>
</comment>
<dbReference type="Proteomes" id="UP000276133">
    <property type="component" value="Unassembled WGS sequence"/>
</dbReference>
<dbReference type="AlphaFoldDB" id="A0A3M7S343"/>
<reference evidence="1 2" key="1">
    <citation type="journal article" date="2018" name="Sci. Rep.">
        <title>Genomic signatures of local adaptation to the degree of environmental predictability in rotifers.</title>
        <authorList>
            <person name="Franch-Gras L."/>
            <person name="Hahn C."/>
            <person name="Garcia-Roger E.M."/>
            <person name="Carmona M.J."/>
            <person name="Serra M."/>
            <person name="Gomez A."/>
        </authorList>
    </citation>
    <scope>NUCLEOTIDE SEQUENCE [LARGE SCALE GENOMIC DNA]</scope>
    <source>
        <strain evidence="1">HYR1</strain>
    </source>
</reference>
<dbReference type="EMBL" id="REGN01002130">
    <property type="protein sequence ID" value="RNA30069.1"/>
    <property type="molecule type" value="Genomic_DNA"/>
</dbReference>
<protein>
    <submittedName>
        <fullName evidence="1">Uncharacterized protein</fullName>
    </submittedName>
</protein>